<sequence length="237" mass="25267">MELPVVNLKVILLVHWLLTTCSWWACWPPSYWTSSTSVSSTQWSPPQTVAASAPAWPSSACCSSPSPASWSTTCTGSAGATSCPTISLDILRNIVPTRQLNPQSHLRTPMQSQRAEVKPPEGTEAAPVPALLHHLPGARDILVPDFPSLDSLPWASHGMCLLVPVPGAAGIKCPERPGAPVASQPMNTPVLTSKASPPLKSPLSLSWNPGFLCLPLCHADPGARHSWVWLGQASQER</sequence>
<protein>
    <submittedName>
        <fullName evidence="2">Uncharacterized protein</fullName>
    </submittedName>
</protein>
<name>A0A8D2GZ15_UROPR</name>
<dbReference type="Pfam" id="PF06396">
    <property type="entry name" value="AGTRAP"/>
    <property type="match status" value="1"/>
</dbReference>
<dbReference type="InterPro" id="IPR009436">
    <property type="entry name" value="AGTRAP"/>
</dbReference>
<dbReference type="AlphaFoldDB" id="A0A8D2GZ15"/>
<dbReference type="GO" id="GO:0038166">
    <property type="term" value="P:angiotensin-activated signaling pathway"/>
    <property type="evidence" value="ECO:0007669"/>
    <property type="project" value="InterPro"/>
</dbReference>
<organism evidence="2 3">
    <name type="scientific">Urocitellus parryii</name>
    <name type="common">Arctic ground squirrel</name>
    <name type="synonym">Spermophilus parryii</name>
    <dbReference type="NCBI Taxonomy" id="9999"/>
    <lineage>
        <taxon>Eukaryota</taxon>
        <taxon>Metazoa</taxon>
        <taxon>Chordata</taxon>
        <taxon>Craniata</taxon>
        <taxon>Vertebrata</taxon>
        <taxon>Euteleostomi</taxon>
        <taxon>Mammalia</taxon>
        <taxon>Eutheria</taxon>
        <taxon>Euarchontoglires</taxon>
        <taxon>Glires</taxon>
        <taxon>Rodentia</taxon>
        <taxon>Sciuromorpha</taxon>
        <taxon>Sciuridae</taxon>
        <taxon>Xerinae</taxon>
        <taxon>Marmotini</taxon>
        <taxon>Urocitellus</taxon>
    </lineage>
</organism>
<reference evidence="2" key="1">
    <citation type="submission" date="2025-08" db="UniProtKB">
        <authorList>
            <consortium name="Ensembl"/>
        </authorList>
    </citation>
    <scope>IDENTIFICATION</scope>
</reference>
<dbReference type="Proteomes" id="UP000694417">
    <property type="component" value="Unplaced"/>
</dbReference>
<evidence type="ECO:0000313" key="3">
    <source>
        <dbReference type="Proteomes" id="UP000694417"/>
    </source>
</evidence>
<evidence type="ECO:0000313" key="2">
    <source>
        <dbReference type="Ensembl" id="ENSUPAP00010004489.1"/>
    </source>
</evidence>
<feature type="chain" id="PRO_5034659159" evidence="1">
    <location>
        <begin position="24"/>
        <end position="237"/>
    </location>
</feature>
<accession>A0A8D2GZ15</accession>
<proteinExistence type="predicted"/>
<dbReference type="Ensembl" id="ENSUPAT00010005150.1">
    <property type="protein sequence ID" value="ENSUPAP00010004489.1"/>
    <property type="gene ID" value="ENSUPAG00010003642.1"/>
</dbReference>
<keyword evidence="1" id="KW-0732">Signal</keyword>
<feature type="signal peptide" evidence="1">
    <location>
        <begin position="1"/>
        <end position="23"/>
    </location>
</feature>
<evidence type="ECO:0000256" key="1">
    <source>
        <dbReference type="SAM" id="SignalP"/>
    </source>
</evidence>
<reference evidence="2" key="2">
    <citation type="submission" date="2025-09" db="UniProtKB">
        <authorList>
            <consortium name="Ensembl"/>
        </authorList>
    </citation>
    <scope>IDENTIFICATION</scope>
</reference>
<dbReference type="GeneTree" id="ENSGT00960000191695"/>
<keyword evidence="3" id="KW-1185">Reference proteome</keyword>